<evidence type="ECO:0000256" key="5">
    <source>
        <dbReference type="ARBA" id="ARBA00047761"/>
    </source>
</evidence>
<name>A0A0D2N424_9CHLO</name>
<organism evidence="7 8">
    <name type="scientific">Monoraphidium neglectum</name>
    <dbReference type="NCBI Taxonomy" id="145388"/>
    <lineage>
        <taxon>Eukaryota</taxon>
        <taxon>Viridiplantae</taxon>
        <taxon>Chlorophyta</taxon>
        <taxon>core chlorophytes</taxon>
        <taxon>Chlorophyceae</taxon>
        <taxon>CS clade</taxon>
        <taxon>Sphaeropleales</taxon>
        <taxon>Selenastraceae</taxon>
        <taxon>Monoraphidium</taxon>
    </lineage>
</organism>
<dbReference type="SUPFAM" id="SSF56784">
    <property type="entry name" value="HAD-like"/>
    <property type="match status" value="1"/>
</dbReference>
<evidence type="ECO:0000256" key="2">
    <source>
        <dbReference type="ARBA" id="ARBA00013081"/>
    </source>
</evidence>
<comment type="catalytic activity">
    <reaction evidence="6">
        <text>O-phospho-L-threonyl-[protein] + H2O = L-threonyl-[protein] + phosphate</text>
        <dbReference type="Rhea" id="RHEA:47004"/>
        <dbReference type="Rhea" id="RHEA-COMP:11060"/>
        <dbReference type="Rhea" id="RHEA-COMP:11605"/>
        <dbReference type="ChEBI" id="CHEBI:15377"/>
        <dbReference type="ChEBI" id="CHEBI:30013"/>
        <dbReference type="ChEBI" id="CHEBI:43474"/>
        <dbReference type="ChEBI" id="CHEBI:61977"/>
        <dbReference type="EC" id="3.1.3.16"/>
    </reaction>
</comment>
<evidence type="ECO:0000256" key="6">
    <source>
        <dbReference type="ARBA" id="ARBA00048336"/>
    </source>
</evidence>
<dbReference type="RefSeq" id="XP_013906086.1">
    <property type="nucleotide sequence ID" value="XM_014050632.1"/>
</dbReference>
<sequence>MLLENKRLAVVFDLDETLLQALTEKTLKERISAAGDRIDQLSRQRADAEAFGDAAAAADAAAALVVAGEERAVLEADLAQLQYFIAMDTLPTLGPGEEVASTRELGFGSGPESGLRPVLRVRDAATQRLVKVFTRVRPDVHGTSIVIRIRDGWEEMRASLLPDALAARPNSLSPKQRYDVYICTTAERQYALEAWRLLDPGHLIIPAEQLARRLMCVRAAKNSPVKSLQNVVLQSQDQPLVPVGGALRDA</sequence>
<evidence type="ECO:0000256" key="1">
    <source>
        <dbReference type="ARBA" id="ARBA00004123"/>
    </source>
</evidence>
<dbReference type="InterPro" id="IPR023214">
    <property type="entry name" value="HAD_sf"/>
</dbReference>
<evidence type="ECO:0000313" key="8">
    <source>
        <dbReference type="Proteomes" id="UP000054498"/>
    </source>
</evidence>
<dbReference type="OrthoDB" id="10249888at2759"/>
<comment type="catalytic activity">
    <reaction evidence="5">
        <text>O-phospho-L-seryl-[protein] + H2O = L-seryl-[protein] + phosphate</text>
        <dbReference type="Rhea" id="RHEA:20629"/>
        <dbReference type="Rhea" id="RHEA-COMP:9863"/>
        <dbReference type="Rhea" id="RHEA-COMP:11604"/>
        <dbReference type="ChEBI" id="CHEBI:15377"/>
        <dbReference type="ChEBI" id="CHEBI:29999"/>
        <dbReference type="ChEBI" id="CHEBI:43474"/>
        <dbReference type="ChEBI" id="CHEBI:83421"/>
        <dbReference type="EC" id="3.1.3.16"/>
    </reaction>
</comment>
<evidence type="ECO:0000313" key="7">
    <source>
        <dbReference type="EMBL" id="KIZ07067.1"/>
    </source>
</evidence>
<proteinExistence type="predicted"/>
<dbReference type="KEGG" id="mng:MNEG_0888"/>
<evidence type="ECO:0000256" key="3">
    <source>
        <dbReference type="ARBA" id="ARBA00022801"/>
    </source>
</evidence>
<dbReference type="GeneID" id="25727006"/>
<reference evidence="7 8" key="1">
    <citation type="journal article" date="2013" name="BMC Genomics">
        <title>Reconstruction of the lipid metabolism for the microalga Monoraphidium neglectum from its genome sequence reveals characteristics suitable for biofuel production.</title>
        <authorList>
            <person name="Bogen C."/>
            <person name="Al-Dilaimi A."/>
            <person name="Albersmeier A."/>
            <person name="Wichmann J."/>
            <person name="Grundmann M."/>
            <person name="Rupp O."/>
            <person name="Lauersen K.J."/>
            <person name="Blifernez-Klassen O."/>
            <person name="Kalinowski J."/>
            <person name="Goesmann A."/>
            <person name="Mussgnug J.H."/>
            <person name="Kruse O."/>
        </authorList>
    </citation>
    <scope>NUCLEOTIDE SEQUENCE [LARGE SCALE GENOMIC DNA]</scope>
    <source>
        <strain evidence="7 8">SAG 48.87</strain>
    </source>
</reference>
<evidence type="ECO:0000256" key="4">
    <source>
        <dbReference type="ARBA" id="ARBA00023242"/>
    </source>
</evidence>
<protein>
    <recommendedName>
        <fullName evidence="2">protein-serine/threonine phosphatase</fullName>
        <ecNumber evidence="2">3.1.3.16</ecNumber>
    </recommendedName>
</protein>
<comment type="subcellular location">
    <subcellularLocation>
        <location evidence="1">Nucleus</location>
    </subcellularLocation>
</comment>
<dbReference type="EC" id="3.1.3.16" evidence="2"/>
<gene>
    <name evidence="7" type="ORF">MNEG_0888</name>
</gene>
<dbReference type="PANTHER" id="PTHR23081:SF36">
    <property type="entry name" value="RNA POLYMERASE II SUBUNIT A C-TERMINAL DOMAIN PHOSPHATASE"/>
    <property type="match status" value="1"/>
</dbReference>
<dbReference type="Proteomes" id="UP000054498">
    <property type="component" value="Unassembled WGS sequence"/>
</dbReference>
<dbReference type="EMBL" id="KK100299">
    <property type="protein sequence ID" value="KIZ07067.1"/>
    <property type="molecule type" value="Genomic_DNA"/>
</dbReference>
<dbReference type="GO" id="GO:0005634">
    <property type="term" value="C:nucleus"/>
    <property type="evidence" value="ECO:0007669"/>
    <property type="project" value="UniProtKB-SubCell"/>
</dbReference>
<dbReference type="STRING" id="145388.A0A0D2N424"/>
<dbReference type="InterPro" id="IPR036412">
    <property type="entry name" value="HAD-like_sf"/>
</dbReference>
<keyword evidence="8" id="KW-1185">Reference proteome</keyword>
<dbReference type="Gene3D" id="3.40.50.1000">
    <property type="entry name" value="HAD superfamily/HAD-like"/>
    <property type="match status" value="1"/>
</dbReference>
<dbReference type="PANTHER" id="PTHR23081">
    <property type="entry name" value="RNA POLYMERASE II CTD PHOSPHATASE"/>
    <property type="match status" value="1"/>
</dbReference>
<dbReference type="AlphaFoldDB" id="A0A0D2N424"/>
<keyword evidence="3" id="KW-0378">Hydrolase</keyword>
<accession>A0A0D2N424</accession>
<dbReference type="GO" id="GO:0008420">
    <property type="term" value="F:RNA polymerase II CTD heptapeptide repeat phosphatase activity"/>
    <property type="evidence" value="ECO:0007669"/>
    <property type="project" value="InterPro"/>
</dbReference>
<keyword evidence="4" id="KW-0539">Nucleus</keyword>
<dbReference type="InterPro" id="IPR039189">
    <property type="entry name" value="Fcp1"/>
</dbReference>